<keyword evidence="2" id="KW-0560">Oxidoreductase</keyword>
<dbReference type="Gene3D" id="3.40.50.720">
    <property type="entry name" value="NAD(P)-binding Rossmann-like Domain"/>
    <property type="match status" value="1"/>
</dbReference>
<comment type="similarity">
    <text evidence="1">Belongs to the short-chain dehydrogenases/reductases (SDR) family.</text>
</comment>
<dbReference type="Pfam" id="PF13561">
    <property type="entry name" value="adh_short_C2"/>
    <property type="match status" value="1"/>
</dbReference>
<dbReference type="Proteomes" id="UP000717696">
    <property type="component" value="Unassembled WGS sequence"/>
</dbReference>
<evidence type="ECO:0000313" key="4">
    <source>
        <dbReference type="Proteomes" id="UP000717696"/>
    </source>
</evidence>
<organism evidence="3 4">
    <name type="scientific">Dactylonectria estremocensis</name>
    <dbReference type="NCBI Taxonomy" id="1079267"/>
    <lineage>
        <taxon>Eukaryota</taxon>
        <taxon>Fungi</taxon>
        <taxon>Dikarya</taxon>
        <taxon>Ascomycota</taxon>
        <taxon>Pezizomycotina</taxon>
        <taxon>Sordariomycetes</taxon>
        <taxon>Hypocreomycetidae</taxon>
        <taxon>Hypocreales</taxon>
        <taxon>Nectriaceae</taxon>
        <taxon>Dactylonectria</taxon>
    </lineage>
</organism>
<dbReference type="EMBL" id="JAGMUU010000034">
    <property type="protein sequence ID" value="KAH7117182.1"/>
    <property type="molecule type" value="Genomic_DNA"/>
</dbReference>
<accession>A0A9P9IER3</accession>
<dbReference type="AlphaFoldDB" id="A0A9P9IER3"/>
<evidence type="ECO:0000256" key="1">
    <source>
        <dbReference type="ARBA" id="ARBA00006484"/>
    </source>
</evidence>
<gene>
    <name evidence="3" type="ORF">B0J13DRAFT_590227</name>
</gene>
<dbReference type="PRINTS" id="PR00081">
    <property type="entry name" value="GDHRDH"/>
</dbReference>
<name>A0A9P9IER3_9HYPO</name>
<dbReference type="InterPro" id="IPR002347">
    <property type="entry name" value="SDR_fam"/>
</dbReference>
<evidence type="ECO:0000313" key="3">
    <source>
        <dbReference type="EMBL" id="KAH7117182.1"/>
    </source>
</evidence>
<dbReference type="Pfam" id="PF00106">
    <property type="entry name" value="adh_short"/>
    <property type="match status" value="1"/>
</dbReference>
<dbReference type="GO" id="GO:0016614">
    <property type="term" value="F:oxidoreductase activity, acting on CH-OH group of donors"/>
    <property type="evidence" value="ECO:0007669"/>
    <property type="project" value="UniProtKB-ARBA"/>
</dbReference>
<dbReference type="SUPFAM" id="SSF51735">
    <property type="entry name" value="NAD(P)-binding Rossmann-fold domains"/>
    <property type="match status" value="1"/>
</dbReference>
<dbReference type="CDD" id="cd05233">
    <property type="entry name" value="SDR_c"/>
    <property type="match status" value="1"/>
</dbReference>
<dbReference type="PANTHER" id="PTHR48107:SF7">
    <property type="entry name" value="RE15974P"/>
    <property type="match status" value="1"/>
</dbReference>
<keyword evidence="4" id="KW-1185">Reference proteome</keyword>
<dbReference type="OrthoDB" id="47007at2759"/>
<comment type="caution">
    <text evidence="3">The sequence shown here is derived from an EMBL/GenBank/DDBJ whole genome shotgun (WGS) entry which is preliminary data.</text>
</comment>
<evidence type="ECO:0000256" key="2">
    <source>
        <dbReference type="ARBA" id="ARBA00023002"/>
    </source>
</evidence>
<protein>
    <submittedName>
        <fullName evidence="3">3-oxoacyl-reductase</fullName>
    </submittedName>
</protein>
<proteinExistence type="inferred from homology"/>
<dbReference type="PANTHER" id="PTHR48107">
    <property type="entry name" value="NADPH-DEPENDENT ALDEHYDE REDUCTASE-LIKE PROTEIN, CHLOROPLASTIC-RELATED"/>
    <property type="match status" value="1"/>
</dbReference>
<sequence>METLAGKTAIVSGSSSGIGAAIARELSLRGAHVVINYPFKSEQKAAESVLLSLQGPAKSIIVEADLSTTTGPSKLVDAATAEFGSIDILVNNAGVVAPFDLGNQDDAQCLRSWETAINTNGRGTFLLTRAVLRHLSPQNSRIINICSTTFTRSWARDLPRKYGCTVNAVAPGPVATELALAAPPQVLETMRATCEATPVASRMAEPWEVAWAVATLCENKAGWLNGVYLPVAGGSTLS</sequence>
<reference evidence="3" key="1">
    <citation type="journal article" date="2021" name="Nat. Commun.">
        <title>Genetic determinants of endophytism in the Arabidopsis root mycobiome.</title>
        <authorList>
            <person name="Mesny F."/>
            <person name="Miyauchi S."/>
            <person name="Thiergart T."/>
            <person name="Pickel B."/>
            <person name="Atanasova L."/>
            <person name="Karlsson M."/>
            <person name="Huettel B."/>
            <person name="Barry K.W."/>
            <person name="Haridas S."/>
            <person name="Chen C."/>
            <person name="Bauer D."/>
            <person name="Andreopoulos W."/>
            <person name="Pangilinan J."/>
            <person name="LaButti K."/>
            <person name="Riley R."/>
            <person name="Lipzen A."/>
            <person name="Clum A."/>
            <person name="Drula E."/>
            <person name="Henrissat B."/>
            <person name="Kohler A."/>
            <person name="Grigoriev I.V."/>
            <person name="Martin F.M."/>
            <person name="Hacquard S."/>
        </authorList>
    </citation>
    <scope>NUCLEOTIDE SEQUENCE</scope>
    <source>
        <strain evidence="3">MPI-CAGE-AT-0021</strain>
    </source>
</reference>
<dbReference type="InterPro" id="IPR036291">
    <property type="entry name" value="NAD(P)-bd_dom_sf"/>
</dbReference>